<dbReference type="Proteomes" id="UP000290889">
    <property type="component" value="Chromosome"/>
</dbReference>
<name>A0A411ED14_9FLAO</name>
<evidence type="ECO:0000313" key="2">
    <source>
        <dbReference type="Proteomes" id="UP000290889"/>
    </source>
</evidence>
<evidence type="ECO:0008006" key="3">
    <source>
        <dbReference type="Google" id="ProtNLM"/>
    </source>
</evidence>
<dbReference type="AlphaFoldDB" id="A0A411ED14"/>
<dbReference type="OrthoDB" id="241638at2"/>
<keyword evidence="2" id="KW-1185">Reference proteome</keyword>
<organism evidence="1 2">
    <name type="scientific">Muriicola soli</name>
    <dbReference type="NCBI Taxonomy" id="2507538"/>
    <lineage>
        <taxon>Bacteria</taxon>
        <taxon>Pseudomonadati</taxon>
        <taxon>Bacteroidota</taxon>
        <taxon>Flavobacteriia</taxon>
        <taxon>Flavobacteriales</taxon>
        <taxon>Flavobacteriaceae</taxon>
        <taxon>Muriicola</taxon>
    </lineage>
</organism>
<gene>
    <name evidence="1" type="ORF">EQY75_12795</name>
</gene>
<dbReference type="PANTHER" id="PTHR40274:SF4">
    <property type="entry name" value="BLL1406 PROTEIN"/>
    <property type="match status" value="1"/>
</dbReference>
<dbReference type="PANTHER" id="PTHR40274">
    <property type="entry name" value="VIRGINIAMYCIN B LYASE"/>
    <property type="match status" value="1"/>
</dbReference>
<accession>A0A411ED14</accession>
<dbReference type="PROSITE" id="PS51257">
    <property type="entry name" value="PROKAR_LIPOPROTEIN"/>
    <property type="match status" value="1"/>
</dbReference>
<dbReference type="InterPro" id="IPR051344">
    <property type="entry name" value="Vgb"/>
</dbReference>
<dbReference type="SUPFAM" id="SSF63829">
    <property type="entry name" value="Calcium-dependent phosphotriesterase"/>
    <property type="match status" value="1"/>
</dbReference>
<dbReference type="InterPro" id="IPR015943">
    <property type="entry name" value="WD40/YVTN_repeat-like_dom_sf"/>
</dbReference>
<reference evidence="1 2" key="1">
    <citation type="submission" date="2019-01" db="EMBL/GenBank/DDBJ databases">
        <title>Muriicola soli sp. nov., isolated from soil.</title>
        <authorList>
            <person name="Kang H.J."/>
            <person name="Kim S.B."/>
        </authorList>
    </citation>
    <scope>NUCLEOTIDE SEQUENCE [LARGE SCALE GENOMIC DNA]</scope>
    <source>
        <strain evidence="1 2">MMS17-SY002</strain>
    </source>
</reference>
<proteinExistence type="predicted"/>
<dbReference type="RefSeq" id="WP_129606454.1">
    <property type="nucleotide sequence ID" value="NZ_CP035544.1"/>
</dbReference>
<dbReference type="Gene3D" id="2.130.10.10">
    <property type="entry name" value="YVTN repeat-like/Quinoprotein amine dehydrogenase"/>
    <property type="match status" value="1"/>
</dbReference>
<sequence>MKTIQKSILEALLRAALLVVFILSYSCSEDPVSNQENLEATSARSKSKNKKKSGNAVLKTLVKGAALNAANGLDIGPDGHIYVGTVNGQEIAVINKNNGKIIERIREGVDGPDDVVFSPDGTALYWTDILTGEVGRLKDGVVKKQFVAPGVNPIRFSEDGRLFVALDFLGDGLFELDPELDLPPRHIISCPTGFCLGFFNSFDTRVEEDGRLVLYGPCLPSIWLLRLMLTPFPITPYFLQTCRACLVQPFELLQEVFLLRQICLIPRLPSLARMACYMYWIRPVKFGR</sequence>
<evidence type="ECO:0000313" key="1">
    <source>
        <dbReference type="EMBL" id="QBA65330.1"/>
    </source>
</evidence>
<dbReference type="KEGG" id="mur:EQY75_12795"/>
<dbReference type="EMBL" id="CP035544">
    <property type="protein sequence ID" value="QBA65330.1"/>
    <property type="molecule type" value="Genomic_DNA"/>
</dbReference>
<protein>
    <recommendedName>
        <fullName evidence="3">SMP-30/Gluconolactonase/LRE-like region domain-containing protein</fullName>
    </recommendedName>
</protein>